<dbReference type="RefSeq" id="WP_204602651.1">
    <property type="nucleotide sequence ID" value="NZ_JBHSED010000013.1"/>
</dbReference>
<reference evidence="2" key="1">
    <citation type="journal article" date="2019" name="Int. J. Syst. Evol. Microbiol.">
        <title>The Global Catalogue of Microorganisms (GCM) 10K type strain sequencing project: providing services to taxonomists for standard genome sequencing and annotation.</title>
        <authorList>
            <consortium name="The Broad Institute Genomics Platform"/>
            <consortium name="The Broad Institute Genome Sequencing Center for Infectious Disease"/>
            <person name="Wu L."/>
            <person name="Ma J."/>
        </authorList>
    </citation>
    <scope>NUCLEOTIDE SEQUENCE [LARGE SCALE GENOMIC DNA]</scope>
    <source>
        <strain evidence="2">CGMCC 4.1641</strain>
    </source>
</reference>
<evidence type="ECO:0000313" key="1">
    <source>
        <dbReference type="EMBL" id="MFC4303639.1"/>
    </source>
</evidence>
<keyword evidence="2" id="KW-1185">Reference proteome</keyword>
<proteinExistence type="predicted"/>
<name>A0ABV8SAV8_9BACL</name>
<dbReference type="Gene3D" id="1.25.10.90">
    <property type="match status" value="1"/>
</dbReference>
<evidence type="ECO:0000313" key="2">
    <source>
        <dbReference type="Proteomes" id="UP001595755"/>
    </source>
</evidence>
<dbReference type="InterPro" id="IPR014825">
    <property type="entry name" value="DNA_alkylation"/>
</dbReference>
<dbReference type="Proteomes" id="UP001595755">
    <property type="component" value="Unassembled WGS sequence"/>
</dbReference>
<organism evidence="1 2">
    <name type="scientific">Cohnella boryungensis</name>
    <dbReference type="NCBI Taxonomy" id="768479"/>
    <lineage>
        <taxon>Bacteria</taxon>
        <taxon>Bacillati</taxon>
        <taxon>Bacillota</taxon>
        <taxon>Bacilli</taxon>
        <taxon>Bacillales</taxon>
        <taxon>Paenibacillaceae</taxon>
        <taxon>Cohnella</taxon>
    </lineage>
</organism>
<dbReference type="EMBL" id="JBHSED010000013">
    <property type="protein sequence ID" value="MFC4303639.1"/>
    <property type="molecule type" value="Genomic_DNA"/>
</dbReference>
<gene>
    <name evidence="1" type="ORF">ACFO1S_09240</name>
</gene>
<dbReference type="PANTHER" id="PTHR41291:SF1">
    <property type="entry name" value="DNA ALKYLATION REPAIR PROTEIN"/>
    <property type="match status" value="1"/>
</dbReference>
<dbReference type="Pfam" id="PF08713">
    <property type="entry name" value="DNA_alkylation"/>
    <property type="match status" value="1"/>
</dbReference>
<sequence length="237" mass="26425">MSLTLETVMARLQVMGTEQTKKTFLRHGASEPLFGVKVGDLKKLVKEVKKDQELAQALYRTGNSDAMYLAGLTVDPKKVSPEVLRDWAKAARWSMLGECTVAWVAAESPYALELAREWIESPVESIAICGWSAYAGYVSITPDEQLDTEEIRELLQRVERNVHEERNRVRYNMNAFVIAVGAYVLPLHEDAVRVAEAIGPVQVNVGQTACKVPLAAEYIGKIKAMDRIGRKKKTCIC</sequence>
<protein>
    <submittedName>
        <fullName evidence="1">DNA alkylation repair protein</fullName>
    </submittedName>
</protein>
<accession>A0ABV8SAV8</accession>
<dbReference type="SUPFAM" id="SSF48371">
    <property type="entry name" value="ARM repeat"/>
    <property type="match status" value="1"/>
</dbReference>
<dbReference type="CDD" id="cd06561">
    <property type="entry name" value="AlkD_like"/>
    <property type="match status" value="1"/>
</dbReference>
<dbReference type="InterPro" id="IPR016024">
    <property type="entry name" value="ARM-type_fold"/>
</dbReference>
<comment type="caution">
    <text evidence="1">The sequence shown here is derived from an EMBL/GenBank/DDBJ whole genome shotgun (WGS) entry which is preliminary data.</text>
</comment>
<dbReference type="PANTHER" id="PTHR41291">
    <property type="entry name" value="DNA ALKYLATION REPAIR PROTEIN"/>
    <property type="match status" value="1"/>
</dbReference>